<evidence type="ECO:0000259" key="1">
    <source>
        <dbReference type="Pfam" id="PF18885"/>
    </source>
</evidence>
<gene>
    <name evidence="2" type="ORF">ERS132452_00452</name>
</gene>
<feature type="domain" description="DUF5648" evidence="1">
    <location>
        <begin position="171"/>
        <end position="299"/>
    </location>
</feature>
<dbReference type="AlphaFoldDB" id="A0A0Z8JXD9"/>
<sequence length="300" mass="33556">MKVLHLKLNRLKEVLYYEKNFLGLVTASLCLLAIRSISAEETVSSVYAVNQTGSALESVATFTGYEYVGLPLELTVGQVGQVKRPMEHYLAKTQYSFTLESSDPSVLSFNEKGEWIALKSGKTIIKFGVSDPSKNPKFSNELKQLGLSTNWRIQEIYMEPVTVTVSNATNAMYRLYNPNSGEHFYTAALGEKHYLSAIGWHFEGIGWNAPVVGEPVYRLYNPNNGDHHYTTSKGEHDILVTLGWRSENIGWQSGGTIPVYRLYNPNTLGAGSHHYTTSKGEADYLDSIGWNYEGIGWYAE</sequence>
<evidence type="ECO:0000313" key="2">
    <source>
        <dbReference type="EMBL" id="CYV61838.1"/>
    </source>
</evidence>
<dbReference type="InterPro" id="IPR043708">
    <property type="entry name" value="DUF5648"/>
</dbReference>
<reference evidence="2 3" key="1">
    <citation type="submission" date="2016-02" db="EMBL/GenBank/DDBJ databases">
        <authorList>
            <consortium name="Pathogen Informatics"/>
        </authorList>
    </citation>
    <scope>NUCLEOTIDE SEQUENCE [LARGE SCALE GENOMIC DNA]</scope>
    <source>
        <strain evidence="2 3">LSS90</strain>
    </source>
</reference>
<dbReference type="Pfam" id="PF18885">
    <property type="entry name" value="DUF5648"/>
    <property type="match status" value="1"/>
</dbReference>
<protein>
    <recommendedName>
        <fullName evidence="1">DUF5648 domain-containing protein</fullName>
    </recommendedName>
</protein>
<name>A0A0Z8JXD9_STRSU</name>
<organism evidence="2 3">
    <name type="scientific">Streptococcus suis</name>
    <dbReference type="NCBI Taxonomy" id="1307"/>
    <lineage>
        <taxon>Bacteria</taxon>
        <taxon>Bacillati</taxon>
        <taxon>Bacillota</taxon>
        <taxon>Bacilli</taxon>
        <taxon>Lactobacillales</taxon>
        <taxon>Streptococcaceae</taxon>
        <taxon>Streptococcus</taxon>
    </lineage>
</organism>
<dbReference type="EMBL" id="FIIN01000002">
    <property type="protein sequence ID" value="CYV61838.1"/>
    <property type="molecule type" value="Genomic_DNA"/>
</dbReference>
<dbReference type="Proteomes" id="UP000071765">
    <property type="component" value="Unassembled WGS sequence"/>
</dbReference>
<proteinExistence type="predicted"/>
<accession>A0A0Z8JXD9</accession>
<evidence type="ECO:0000313" key="3">
    <source>
        <dbReference type="Proteomes" id="UP000071765"/>
    </source>
</evidence>